<proteinExistence type="predicted"/>
<organism evidence="3 4">
    <name type="scientific">Stenomitos frigidus AS-A4</name>
    <dbReference type="NCBI Taxonomy" id="2933935"/>
    <lineage>
        <taxon>Bacteria</taxon>
        <taxon>Bacillati</taxon>
        <taxon>Cyanobacteriota</taxon>
        <taxon>Cyanophyceae</taxon>
        <taxon>Leptolyngbyales</taxon>
        <taxon>Leptolyngbyaceae</taxon>
        <taxon>Stenomitos</taxon>
    </lineage>
</organism>
<keyword evidence="2" id="KW-0812">Transmembrane</keyword>
<gene>
    <name evidence="3" type="ORF">NDI38_13635</name>
</gene>
<feature type="transmembrane region" description="Helical" evidence="2">
    <location>
        <begin position="29"/>
        <end position="49"/>
    </location>
</feature>
<evidence type="ECO:0000313" key="3">
    <source>
        <dbReference type="EMBL" id="MEP1059484.1"/>
    </source>
</evidence>
<reference evidence="3 4" key="1">
    <citation type="submission" date="2022-04" db="EMBL/GenBank/DDBJ databases">
        <title>Positive selection, recombination, and allopatry shape intraspecific diversity of widespread and dominant cyanobacteria.</title>
        <authorList>
            <person name="Wei J."/>
            <person name="Shu W."/>
            <person name="Hu C."/>
        </authorList>
    </citation>
    <scope>NUCLEOTIDE SEQUENCE [LARGE SCALE GENOMIC DNA]</scope>
    <source>
        <strain evidence="3 4">AS-A4</strain>
    </source>
</reference>
<keyword evidence="4" id="KW-1185">Reference proteome</keyword>
<feature type="region of interest" description="Disordered" evidence="1">
    <location>
        <begin position="58"/>
        <end position="96"/>
    </location>
</feature>
<sequence>MTNQPHPFEGQQFQLHPVQPPKPTASMSWGLPIGLGLLAIPLLMFGFGFSQQQTPTSVANASATPAPEQAKSQELAAPAPETTPAPSPQAEAAPTLSDPATLAIARIHSPNAAANFRAAPSLQSPVLGVLMHSDLVELSTERHVQQDGITWVPLRWRGQYGWMAQNFIGGSPNAQL</sequence>
<protein>
    <submittedName>
        <fullName evidence="3">SH3 domain-containing protein</fullName>
    </submittedName>
</protein>
<dbReference type="Proteomes" id="UP001476950">
    <property type="component" value="Unassembled WGS sequence"/>
</dbReference>
<dbReference type="Gene3D" id="2.30.30.40">
    <property type="entry name" value="SH3 Domains"/>
    <property type="match status" value="1"/>
</dbReference>
<feature type="region of interest" description="Disordered" evidence="1">
    <location>
        <begin position="1"/>
        <end position="23"/>
    </location>
</feature>
<evidence type="ECO:0000256" key="1">
    <source>
        <dbReference type="SAM" id="MobiDB-lite"/>
    </source>
</evidence>
<comment type="caution">
    <text evidence="3">The sequence shown here is derived from an EMBL/GenBank/DDBJ whole genome shotgun (WGS) entry which is preliminary data.</text>
</comment>
<evidence type="ECO:0000256" key="2">
    <source>
        <dbReference type="SAM" id="Phobius"/>
    </source>
</evidence>
<accession>A0ABV0KJU8</accession>
<dbReference type="EMBL" id="JAMPLM010000011">
    <property type="protein sequence ID" value="MEP1059484.1"/>
    <property type="molecule type" value="Genomic_DNA"/>
</dbReference>
<keyword evidence="2" id="KW-1133">Transmembrane helix</keyword>
<evidence type="ECO:0000313" key="4">
    <source>
        <dbReference type="Proteomes" id="UP001476950"/>
    </source>
</evidence>
<dbReference type="RefSeq" id="WP_190446453.1">
    <property type="nucleotide sequence ID" value="NZ_JAMPLM010000011.1"/>
</dbReference>
<name>A0ABV0KJU8_9CYAN</name>
<keyword evidence="2" id="KW-0472">Membrane</keyword>